<dbReference type="RefSeq" id="WP_123233833.1">
    <property type="nucleotide sequence ID" value="NZ_RJSG01000002.1"/>
</dbReference>
<protein>
    <recommendedName>
        <fullName evidence="2">histidine kinase</fullName>
        <ecNumber evidence="2">2.7.13.3</ecNumber>
    </recommendedName>
</protein>
<dbReference type="EC" id="2.7.13.3" evidence="2"/>
<dbReference type="Gene3D" id="2.10.70.100">
    <property type="match status" value="1"/>
</dbReference>
<feature type="modified residue" description="4-aspartylphosphate" evidence="6">
    <location>
        <position position="528"/>
    </location>
</feature>
<evidence type="ECO:0000259" key="7">
    <source>
        <dbReference type="PROSITE" id="PS50110"/>
    </source>
</evidence>
<dbReference type="InterPro" id="IPR000700">
    <property type="entry name" value="PAS-assoc_C"/>
</dbReference>
<keyword evidence="4" id="KW-0808">Transferase</keyword>
<evidence type="ECO:0000256" key="5">
    <source>
        <dbReference type="ARBA" id="ARBA00022777"/>
    </source>
</evidence>
<dbReference type="GO" id="GO:0004673">
    <property type="term" value="F:protein histidine kinase activity"/>
    <property type="evidence" value="ECO:0007669"/>
    <property type="project" value="UniProtKB-EC"/>
</dbReference>
<dbReference type="InterPro" id="IPR011006">
    <property type="entry name" value="CheY-like_superfamily"/>
</dbReference>
<proteinExistence type="predicted"/>
<comment type="caution">
    <text evidence="10">The sequence shown here is derived from an EMBL/GenBank/DDBJ whole genome shotgun (WGS) entry which is preliminary data.</text>
</comment>
<evidence type="ECO:0000256" key="2">
    <source>
        <dbReference type="ARBA" id="ARBA00012438"/>
    </source>
</evidence>
<dbReference type="InterPro" id="IPR001610">
    <property type="entry name" value="PAC"/>
</dbReference>
<accession>A0A3N0DUW1</accession>
<evidence type="ECO:0000259" key="8">
    <source>
        <dbReference type="PROSITE" id="PS50112"/>
    </source>
</evidence>
<reference evidence="10 11" key="1">
    <citation type="submission" date="2018-11" db="EMBL/GenBank/DDBJ databases">
        <authorList>
            <person name="Li F."/>
        </authorList>
    </citation>
    <scope>NUCLEOTIDE SEQUENCE [LARGE SCALE GENOMIC DNA]</scope>
    <source>
        <strain evidence="10 11">KIS18-7</strain>
    </source>
</reference>
<comment type="catalytic activity">
    <reaction evidence="1">
        <text>ATP + protein L-histidine = ADP + protein N-phospho-L-histidine.</text>
        <dbReference type="EC" id="2.7.13.3"/>
    </reaction>
</comment>
<evidence type="ECO:0000256" key="6">
    <source>
        <dbReference type="PROSITE-ProRule" id="PRU00169"/>
    </source>
</evidence>
<dbReference type="SMART" id="SM00086">
    <property type="entry name" value="PAC"/>
    <property type="match status" value="1"/>
</dbReference>
<dbReference type="PROSITE" id="PS50110">
    <property type="entry name" value="RESPONSE_REGULATORY"/>
    <property type="match status" value="1"/>
</dbReference>
<dbReference type="Gene3D" id="3.30.450.20">
    <property type="entry name" value="PAS domain"/>
    <property type="match status" value="2"/>
</dbReference>
<dbReference type="OrthoDB" id="3782725at2"/>
<dbReference type="PANTHER" id="PTHR43304">
    <property type="entry name" value="PHYTOCHROME-LIKE PROTEIN CPH1"/>
    <property type="match status" value="1"/>
</dbReference>
<dbReference type="SUPFAM" id="SSF52172">
    <property type="entry name" value="CheY-like"/>
    <property type="match status" value="1"/>
</dbReference>
<dbReference type="CDD" id="cd00130">
    <property type="entry name" value="PAS"/>
    <property type="match status" value="1"/>
</dbReference>
<evidence type="ECO:0000256" key="4">
    <source>
        <dbReference type="ARBA" id="ARBA00022679"/>
    </source>
</evidence>
<feature type="domain" description="PAC" evidence="9">
    <location>
        <begin position="220"/>
        <end position="272"/>
    </location>
</feature>
<keyword evidence="11" id="KW-1185">Reference proteome</keyword>
<feature type="domain" description="Response regulatory" evidence="7">
    <location>
        <begin position="477"/>
        <end position="593"/>
    </location>
</feature>
<dbReference type="Proteomes" id="UP000277094">
    <property type="component" value="Unassembled WGS sequence"/>
</dbReference>
<keyword evidence="5" id="KW-0418">Kinase</keyword>
<dbReference type="NCBIfam" id="TIGR00229">
    <property type="entry name" value="sensory_box"/>
    <property type="match status" value="2"/>
</dbReference>
<dbReference type="PROSITE" id="PS50113">
    <property type="entry name" value="PAC"/>
    <property type="match status" value="1"/>
</dbReference>
<dbReference type="Pfam" id="PF13188">
    <property type="entry name" value="PAS_8"/>
    <property type="match status" value="1"/>
</dbReference>
<dbReference type="InterPro" id="IPR000014">
    <property type="entry name" value="PAS"/>
</dbReference>
<dbReference type="SUPFAM" id="SSF55785">
    <property type="entry name" value="PYP-like sensor domain (PAS domain)"/>
    <property type="match status" value="2"/>
</dbReference>
<dbReference type="InterPro" id="IPR013655">
    <property type="entry name" value="PAS_fold_3"/>
</dbReference>
<dbReference type="InterPro" id="IPR001789">
    <property type="entry name" value="Sig_transdc_resp-reg_receiver"/>
</dbReference>
<evidence type="ECO:0000313" key="10">
    <source>
        <dbReference type="EMBL" id="RNL79331.1"/>
    </source>
</evidence>
<dbReference type="InterPro" id="IPR052162">
    <property type="entry name" value="Sensor_kinase/Photoreceptor"/>
</dbReference>
<dbReference type="GO" id="GO:0000160">
    <property type="term" value="P:phosphorelay signal transduction system"/>
    <property type="evidence" value="ECO:0007669"/>
    <property type="project" value="InterPro"/>
</dbReference>
<organism evidence="10 11">
    <name type="scientific">Nocardioides marmorisolisilvae</name>
    <dbReference type="NCBI Taxonomy" id="1542737"/>
    <lineage>
        <taxon>Bacteria</taxon>
        <taxon>Bacillati</taxon>
        <taxon>Actinomycetota</taxon>
        <taxon>Actinomycetes</taxon>
        <taxon>Propionibacteriales</taxon>
        <taxon>Nocardioidaceae</taxon>
        <taxon>Nocardioides</taxon>
    </lineage>
</organism>
<gene>
    <name evidence="10" type="ORF">EFL95_10060</name>
</gene>
<evidence type="ECO:0000256" key="3">
    <source>
        <dbReference type="ARBA" id="ARBA00022553"/>
    </source>
</evidence>
<dbReference type="PANTHER" id="PTHR43304:SF1">
    <property type="entry name" value="PAC DOMAIN-CONTAINING PROTEIN"/>
    <property type="match status" value="1"/>
</dbReference>
<dbReference type="Gene3D" id="3.40.50.2300">
    <property type="match status" value="1"/>
</dbReference>
<name>A0A3N0DUW1_9ACTN</name>
<evidence type="ECO:0000313" key="11">
    <source>
        <dbReference type="Proteomes" id="UP000277094"/>
    </source>
</evidence>
<dbReference type="EMBL" id="RJSG01000002">
    <property type="protein sequence ID" value="RNL79331.1"/>
    <property type="molecule type" value="Genomic_DNA"/>
</dbReference>
<keyword evidence="3 6" id="KW-0597">Phosphoprotein</keyword>
<dbReference type="SMART" id="SM00448">
    <property type="entry name" value="REC"/>
    <property type="match status" value="1"/>
</dbReference>
<dbReference type="PROSITE" id="PS50112">
    <property type="entry name" value="PAS"/>
    <property type="match status" value="1"/>
</dbReference>
<dbReference type="Pfam" id="PF08447">
    <property type="entry name" value="PAS_3"/>
    <property type="match status" value="1"/>
</dbReference>
<sequence length="596" mass="65193">MDQIQGSGSLIEIVHTCAATTGQEAFLDAVLPKVRRFVSAAVIAVQVPSPDGPVLEHVDGLAVPAEGTSVVANGGRSVVLTPDTWRAVGVEHVIAQRLAGHSGILLIGWTSQADAEAAHRDLNVVLELVTMSVSKMVCERDLADLVQRVDSAQHLATMGDYDWHIASDTNQWSDELFRIYGHEPQSFNASYERFLSAIYPEDRERIQAVHQQAYATGEPYHMVERIVRPDGELRYLSSNGEVIMDESGNPVRMRGTCIDITDRVLAEQERERVTERFQQLVDAAPEAIIVADSEERIVQANPRAAEILGADPSDRPLRDFLPQGIVDGRALAGLRQDGQGLVLDVATVGLRASDLSTMTALFLADARPRLEREAMATRLGESQQRRRQALEINDNVVQGLVSAAYSLEHHDVLAARSFVDRTLHAARHMMDDLLEPQGQQIRPGDLIRQHAAKLEPVIPVEAITASDPVVGETAHPRILIVDDAEDIRMLLRLKLANQGAYDVVGEAVDGLDAVDRARELRPDLVLLDMAMPRMDGLQALPLIREAVPDVRVIVLSGFNQATLEEEAMAAGADRYVVKGGSMRDLLDVIANVLHAA</sequence>
<dbReference type="Pfam" id="PF00072">
    <property type="entry name" value="Response_reg"/>
    <property type="match status" value="1"/>
</dbReference>
<dbReference type="SMART" id="SM00091">
    <property type="entry name" value="PAS"/>
    <property type="match status" value="2"/>
</dbReference>
<evidence type="ECO:0000259" key="9">
    <source>
        <dbReference type="PROSITE" id="PS50113"/>
    </source>
</evidence>
<dbReference type="InterPro" id="IPR035965">
    <property type="entry name" value="PAS-like_dom_sf"/>
</dbReference>
<dbReference type="AlphaFoldDB" id="A0A3N0DUW1"/>
<evidence type="ECO:0000256" key="1">
    <source>
        <dbReference type="ARBA" id="ARBA00000085"/>
    </source>
</evidence>
<feature type="domain" description="PAS" evidence="8">
    <location>
        <begin position="273"/>
        <end position="314"/>
    </location>
</feature>